<protein>
    <submittedName>
        <fullName evidence="2">Uncharacterized protein</fullName>
    </submittedName>
</protein>
<evidence type="ECO:0000256" key="1">
    <source>
        <dbReference type="SAM" id="MobiDB-lite"/>
    </source>
</evidence>
<feature type="region of interest" description="Disordered" evidence="1">
    <location>
        <begin position="1"/>
        <end position="48"/>
    </location>
</feature>
<dbReference type="KEGG" id="ssl:SS1G_03707"/>
<evidence type="ECO:0000313" key="2">
    <source>
        <dbReference type="EMBL" id="EDO01233.1"/>
    </source>
</evidence>
<name>A7EEG7_SCLS1</name>
<dbReference type="GeneID" id="5491339"/>
<feature type="compositionally biased region" description="Basic and acidic residues" evidence="1">
    <location>
        <begin position="11"/>
        <end position="25"/>
    </location>
</feature>
<dbReference type="AlphaFoldDB" id="A7EEG7"/>
<dbReference type="Proteomes" id="UP000001312">
    <property type="component" value="Unassembled WGS sequence"/>
</dbReference>
<sequence>MAIVGRGHGKTAQEMKRITVEDHSDNPGNSNVESKEDHMLQINAVVFS</sequence>
<dbReference type="EMBL" id="CH476624">
    <property type="protein sequence ID" value="EDO01233.1"/>
    <property type="molecule type" value="Genomic_DNA"/>
</dbReference>
<dbReference type="RefSeq" id="XP_001595618.1">
    <property type="nucleotide sequence ID" value="XM_001595568.1"/>
</dbReference>
<evidence type="ECO:0000313" key="3">
    <source>
        <dbReference type="Proteomes" id="UP000001312"/>
    </source>
</evidence>
<organism evidence="2 3">
    <name type="scientific">Sclerotinia sclerotiorum (strain ATCC 18683 / 1980 / Ss-1)</name>
    <name type="common">White mold</name>
    <name type="synonym">Whetzelinia sclerotiorum</name>
    <dbReference type="NCBI Taxonomy" id="665079"/>
    <lineage>
        <taxon>Eukaryota</taxon>
        <taxon>Fungi</taxon>
        <taxon>Dikarya</taxon>
        <taxon>Ascomycota</taxon>
        <taxon>Pezizomycotina</taxon>
        <taxon>Leotiomycetes</taxon>
        <taxon>Helotiales</taxon>
        <taxon>Sclerotiniaceae</taxon>
        <taxon>Sclerotinia</taxon>
    </lineage>
</organism>
<keyword evidence="3" id="KW-1185">Reference proteome</keyword>
<reference evidence="3" key="1">
    <citation type="journal article" date="2011" name="PLoS Genet.">
        <title>Genomic analysis of the necrotrophic fungal pathogens Sclerotinia sclerotiorum and Botrytis cinerea.</title>
        <authorList>
            <person name="Amselem J."/>
            <person name="Cuomo C.A."/>
            <person name="van Kan J.A."/>
            <person name="Viaud M."/>
            <person name="Benito E.P."/>
            <person name="Couloux A."/>
            <person name="Coutinho P.M."/>
            <person name="de Vries R.P."/>
            <person name="Dyer P.S."/>
            <person name="Fillinger S."/>
            <person name="Fournier E."/>
            <person name="Gout L."/>
            <person name="Hahn M."/>
            <person name="Kohn L."/>
            <person name="Lapalu N."/>
            <person name="Plummer K.M."/>
            <person name="Pradier J.M."/>
            <person name="Quevillon E."/>
            <person name="Sharon A."/>
            <person name="Simon A."/>
            <person name="ten Have A."/>
            <person name="Tudzynski B."/>
            <person name="Tudzynski P."/>
            <person name="Wincker P."/>
            <person name="Andrew M."/>
            <person name="Anthouard V."/>
            <person name="Beever R.E."/>
            <person name="Beffa R."/>
            <person name="Benoit I."/>
            <person name="Bouzid O."/>
            <person name="Brault B."/>
            <person name="Chen Z."/>
            <person name="Choquer M."/>
            <person name="Collemare J."/>
            <person name="Cotton P."/>
            <person name="Danchin E.G."/>
            <person name="Da Silva C."/>
            <person name="Gautier A."/>
            <person name="Giraud C."/>
            <person name="Giraud T."/>
            <person name="Gonzalez C."/>
            <person name="Grossetete S."/>
            <person name="Guldener U."/>
            <person name="Henrissat B."/>
            <person name="Howlett B.J."/>
            <person name="Kodira C."/>
            <person name="Kretschmer M."/>
            <person name="Lappartient A."/>
            <person name="Leroch M."/>
            <person name="Levis C."/>
            <person name="Mauceli E."/>
            <person name="Neuveglise C."/>
            <person name="Oeser B."/>
            <person name="Pearson M."/>
            <person name="Poulain J."/>
            <person name="Poussereau N."/>
            <person name="Quesneville H."/>
            <person name="Rascle C."/>
            <person name="Schumacher J."/>
            <person name="Segurens B."/>
            <person name="Sexton A."/>
            <person name="Silva E."/>
            <person name="Sirven C."/>
            <person name="Soanes D.M."/>
            <person name="Talbot N.J."/>
            <person name="Templeton M."/>
            <person name="Yandava C."/>
            <person name="Yarden O."/>
            <person name="Zeng Q."/>
            <person name="Rollins J.A."/>
            <person name="Lebrun M.H."/>
            <person name="Dickman M."/>
        </authorList>
    </citation>
    <scope>NUCLEOTIDE SEQUENCE [LARGE SCALE GENOMIC DNA]</scope>
    <source>
        <strain evidence="3">ATCC 18683 / 1980 / Ss-1</strain>
    </source>
</reference>
<gene>
    <name evidence="2" type="ORF">SS1G_03707</name>
</gene>
<accession>A7EEG7</accession>
<dbReference type="HOGENOM" id="CLU_3160251_0_0_1"/>
<proteinExistence type="predicted"/>
<dbReference type="InParanoid" id="A7EEG7"/>